<dbReference type="Gene3D" id="1.10.1200.10">
    <property type="entry name" value="ACP-like"/>
    <property type="match status" value="1"/>
</dbReference>
<dbReference type="SUPFAM" id="SSF47336">
    <property type="entry name" value="ACP-like"/>
    <property type="match status" value="1"/>
</dbReference>
<dbReference type="Proteomes" id="UP000240739">
    <property type="component" value="Unassembled WGS sequence"/>
</dbReference>
<feature type="domain" description="Carrier" evidence="1">
    <location>
        <begin position="5"/>
        <end position="82"/>
    </location>
</feature>
<comment type="caution">
    <text evidence="2">The sequence shown here is derived from an EMBL/GenBank/DDBJ whole genome shotgun (WGS) entry which is preliminary data.</text>
</comment>
<dbReference type="InterPro" id="IPR036736">
    <property type="entry name" value="ACP-like_sf"/>
</dbReference>
<evidence type="ECO:0000313" key="2">
    <source>
        <dbReference type="EMBL" id="PTL54374.1"/>
    </source>
</evidence>
<reference evidence="2 3" key="1">
    <citation type="submission" date="2018-03" db="EMBL/GenBank/DDBJ databases">
        <title>Aquarubrobacter algicola gen. nov., sp. nov., a novel actinobacterium isolated from shallow eutrophic lake during the end of cyanobacterial harmful algal blooms.</title>
        <authorList>
            <person name="Chun S.J."/>
        </authorList>
    </citation>
    <scope>NUCLEOTIDE SEQUENCE [LARGE SCALE GENOMIC DNA]</scope>
    <source>
        <strain evidence="2 3">Seoho-28</strain>
    </source>
</reference>
<organism evidence="2 3">
    <name type="scientific">Paraconexibacter algicola</name>
    <dbReference type="NCBI Taxonomy" id="2133960"/>
    <lineage>
        <taxon>Bacteria</taxon>
        <taxon>Bacillati</taxon>
        <taxon>Actinomycetota</taxon>
        <taxon>Thermoleophilia</taxon>
        <taxon>Solirubrobacterales</taxon>
        <taxon>Paraconexibacteraceae</taxon>
        <taxon>Paraconexibacter</taxon>
    </lineage>
</organism>
<sequence>MSSTTVTPEAVEAVIFEALKGFGVEEELLTRDAEITALDIDSLDLAELAQVLDDELGVEIKGDDVKGITIVADLIDRVVAKAA</sequence>
<protein>
    <submittedName>
        <fullName evidence="2">Phosphopantetheine-binding protein</fullName>
    </submittedName>
</protein>
<dbReference type="Pfam" id="PF00550">
    <property type="entry name" value="PP-binding"/>
    <property type="match status" value="1"/>
</dbReference>
<name>A0A2T4UBT7_9ACTN</name>
<dbReference type="EMBL" id="PYYB01000005">
    <property type="protein sequence ID" value="PTL54374.1"/>
    <property type="molecule type" value="Genomic_DNA"/>
</dbReference>
<proteinExistence type="predicted"/>
<keyword evidence="3" id="KW-1185">Reference proteome</keyword>
<evidence type="ECO:0000313" key="3">
    <source>
        <dbReference type="Proteomes" id="UP000240739"/>
    </source>
</evidence>
<evidence type="ECO:0000259" key="1">
    <source>
        <dbReference type="PROSITE" id="PS50075"/>
    </source>
</evidence>
<dbReference type="InterPro" id="IPR009081">
    <property type="entry name" value="PP-bd_ACP"/>
</dbReference>
<dbReference type="RefSeq" id="WP_107571316.1">
    <property type="nucleotide sequence ID" value="NZ_PYYB01000005.1"/>
</dbReference>
<gene>
    <name evidence="2" type="ORF">C7Y72_21820</name>
</gene>
<accession>A0A2T4UBT7</accession>
<dbReference type="AlphaFoldDB" id="A0A2T4UBT7"/>
<dbReference type="PROSITE" id="PS50075">
    <property type="entry name" value="CARRIER"/>
    <property type="match status" value="1"/>
</dbReference>
<dbReference type="OrthoDB" id="5244566at2"/>